<evidence type="ECO:0000256" key="2">
    <source>
        <dbReference type="ARBA" id="ARBA00009477"/>
    </source>
</evidence>
<evidence type="ECO:0000259" key="10">
    <source>
        <dbReference type="Pfam" id="PF25988"/>
    </source>
</evidence>
<keyword evidence="3 9" id="KW-0813">Transport</keyword>
<dbReference type="PANTHER" id="PTHR30386:SF26">
    <property type="entry name" value="TRANSPORT PROTEIN COMB"/>
    <property type="match status" value="1"/>
</dbReference>
<accession>A0A7T4TC89</accession>
<evidence type="ECO:0000256" key="3">
    <source>
        <dbReference type="ARBA" id="ARBA00022448"/>
    </source>
</evidence>
<dbReference type="Proteomes" id="UP000595610">
    <property type="component" value="Plasmid unnamed"/>
</dbReference>
<dbReference type="EMBL" id="CP066077">
    <property type="protein sequence ID" value="QQC67997.1"/>
    <property type="molecule type" value="Genomic_DNA"/>
</dbReference>
<dbReference type="InterPro" id="IPR058982">
    <property type="entry name" value="Beta-barrel_AprE"/>
</dbReference>
<evidence type="ECO:0000313" key="13">
    <source>
        <dbReference type="Proteomes" id="UP000595610"/>
    </source>
</evidence>
<evidence type="ECO:0000256" key="9">
    <source>
        <dbReference type="RuleBase" id="RU365093"/>
    </source>
</evidence>
<dbReference type="Gene3D" id="2.40.30.170">
    <property type="match status" value="1"/>
</dbReference>
<evidence type="ECO:0000256" key="7">
    <source>
        <dbReference type="ARBA" id="ARBA00022989"/>
    </source>
</evidence>
<comment type="subcellular location">
    <subcellularLocation>
        <location evidence="1 9">Cell inner membrane</location>
        <topology evidence="1 9">Single-pass membrane protein</topology>
    </subcellularLocation>
</comment>
<feature type="domain" description="CyaD-like alpha-helical hairpin" evidence="10">
    <location>
        <begin position="132"/>
        <end position="325"/>
    </location>
</feature>
<evidence type="ECO:0000259" key="11">
    <source>
        <dbReference type="Pfam" id="PF26002"/>
    </source>
</evidence>
<keyword evidence="4 9" id="KW-1003">Cell membrane</keyword>
<dbReference type="PRINTS" id="PR01490">
    <property type="entry name" value="RTXTOXIND"/>
</dbReference>
<feature type="transmembrane region" description="Helical" evidence="9">
    <location>
        <begin position="63"/>
        <end position="84"/>
    </location>
</feature>
<dbReference type="GO" id="GO:0015031">
    <property type="term" value="P:protein transport"/>
    <property type="evidence" value="ECO:0007669"/>
    <property type="project" value="InterPro"/>
</dbReference>
<dbReference type="PANTHER" id="PTHR30386">
    <property type="entry name" value="MEMBRANE FUSION SUBUNIT OF EMRAB-TOLC MULTIDRUG EFFLUX PUMP"/>
    <property type="match status" value="1"/>
</dbReference>
<dbReference type="Pfam" id="PF26002">
    <property type="entry name" value="Beta-barrel_AprE"/>
    <property type="match status" value="1"/>
</dbReference>
<evidence type="ECO:0000256" key="6">
    <source>
        <dbReference type="ARBA" id="ARBA00022692"/>
    </source>
</evidence>
<keyword evidence="7 9" id="KW-1133">Transmembrane helix</keyword>
<dbReference type="Pfam" id="PF25988">
    <property type="entry name" value="HH_CyaD"/>
    <property type="match status" value="1"/>
</dbReference>
<dbReference type="InterPro" id="IPR059040">
    <property type="entry name" value="HH_CyaD-like"/>
</dbReference>
<keyword evidence="8 9" id="KW-0472">Membrane</keyword>
<dbReference type="InterPro" id="IPR050739">
    <property type="entry name" value="MFP"/>
</dbReference>
<geneLocation type="plasmid" evidence="12 13">
    <name>unnamed</name>
</geneLocation>
<dbReference type="GO" id="GO:0005886">
    <property type="term" value="C:plasma membrane"/>
    <property type="evidence" value="ECO:0007669"/>
    <property type="project" value="UniProtKB-SubCell"/>
</dbReference>
<reference evidence="12 13" key="1">
    <citation type="submission" date="2020-12" db="EMBL/GenBank/DDBJ databases">
        <title>FDA dAtabase for Regulatory Grade micrObial Sequences (FDA-ARGOS): Supporting development and validation of Infectious Disease Dx tests.</title>
        <authorList>
            <person name="Nelson B."/>
            <person name="Plummer A."/>
            <person name="Tallon L."/>
            <person name="Sadzewicz L."/>
            <person name="Zhao X."/>
            <person name="Boylan J."/>
            <person name="Ott S."/>
            <person name="Bowen H."/>
            <person name="Vavikolanu K."/>
            <person name="Mehta A."/>
            <person name="Aluvathingal J."/>
            <person name="Nadendla S."/>
            <person name="Myers T."/>
            <person name="Yan Y."/>
            <person name="Sichtig H."/>
        </authorList>
    </citation>
    <scope>NUCLEOTIDE SEQUENCE [LARGE SCALE GENOMIC DNA]</scope>
    <source>
        <strain evidence="12 13">FDAARGOS_1049</strain>
        <plasmid evidence="12 13">unnamed</plasmid>
    </source>
</reference>
<dbReference type="RefSeq" id="WP_042329700.1">
    <property type="nucleotide sequence ID" value="NZ_CP066077.1"/>
</dbReference>
<evidence type="ECO:0000313" key="12">
    <source>
        <dbReference type="EMBL" id="QQC67997.1"/>
    </source>
</evidence>
<evidence type="ECO:0000256" key="5">
    <source>
        <dbReference type="ARBA" id="ARBA00022519"/>
    </source>
</evidence>
<keyword evidence="13" id="KW-1185">Reference proteome</keyword>
<evidence type="ECO:0000256" key="1">
    <source>
        <dbReference type="ARBA" id="ARBA00004377"/>
    </source>
</evidence>
<dbReference type="InterPro" id="IPR010129">
    <property type="entry name" value="T1SS_HlyD"/>
</dbReference>
<dbReference type="KEGG" id="pgis:I6I06_28900"/>
<dbReference type="Gene3D" id="2.40.50.100">
    <property type="match status" value="1"/>
</dbReference>
<comment type="similarity">
    <text evidence="2 9">Belongs to the membrane fusion protein (MFP) (TC 8.A.1) family.</text>
</comment>
<evidence type="ECO:0000256" key="8">
    <source>
        <dbReference type="ARBA" id="ARBA00023136"/>
    </source>
</evidence>
<feature type="domain" description="AprE-like beta-barrel" evidence="11">
    <location>
        <begin position="364"/>
        <end position="453"/>
    </location>
</feature>
<proteinExistence type="inferred from homology"/>
<dbReference type="Gene3D" id="1.10.287.470">
    <property type="entry name" value="Helix hairpin bin"/>
    <property type="match status" value="1"/>
</dbReference>
<keyword evidence="5 9" id="KW-0997">Cell inner membrane</keyword>
<keyword evidence="12" id="KW-0614">Plasmid</keyword>
<keyword evidence="6 9" id="KW-0812">Transmembrane</keyword>
<gene>
    <name evidence="12" type="ORF">I6I06_28900</name>
</gene>
<dbReference type="AlphaFoldDB" id="A0A7T4TC89"/>
<name>A0A7T4TC89_9BURK</name>
<organism evidence="12 13">
    <name type="scientific">Paraburkholderia ginsengisoli</name>
    <dbReference type="NCBI Taxonomy" id="311231"/>
    <lineage>
        <taxon>Bacteria</taxon>
        <taxon>Pseudomonadati</taxon>
        <taxon>Pseudomonadota</taxon>
        <taxon>Betaproteobacteria</taxon>
        <taxon>Burkholderiales</taxon>
        <taxon>Burkholderiaceae</taxon>
        <taxon>Paraburkholderia</taxon>
    </lineage>
</organism>
<evidence type="ECO:0000256" key="4">
    <source>
        <dbReference type="ARBA" id="ARBA00022475"/>
    </source>
</evidence>
<protein>
    <recommendedName>
        <fullName evidence="9">Membrane fusion protein (MFP) family protein</fullName>
    </recommendedName>
</protein>
<sequence length="476" mass="51980">MGDSIRFHLQALAGLLRRYKAVWRTAWAVRSQMEGPERLDHERAFLPAHLELLETPLHPAPRWTARMIMAFAVIVIFVVLLAKLDIVVSAKGKLIPDARVKVIQPAMTGVVRNIAVHDGQRVSVGQLLLKLDTTQAAADADKARSARLDAALAVARAQALLAALDAEKSPRVATVDGVLPERHQQAQAQAEGTWREYVDKANSAQAELARRAAALDSTRMQVEKLAATAPLARTVANNYRALVGDQYVATNDYLDKEQSAREQEHELDAQRSHARELVQAVIQQRADIASLTSQFRREQLDALDKADEAQRQSGNDETKAHTREQWLSLTAPMAGTVQQLAAHTLGGVVTAAQAVMEIVPDDALEVEATLENRDVGFVKAGQRAAVKVEAFPYTRYGLIEGTVVSVANDAAPDRKQGLVFTARIRLATNRIHVDRNWMALTPGMAVTADIATGRQTVAQYFLGPLVAGAGESLHER</sequence>
<dbReference type="NCBIfam" id="TIGR01843">
    <property type="entry name" value="type_I_hlyD"/>
    <property type="match status" value="1"/>
</dbReference>